<proteinExistence type="predicted"/>
<comment type="caution">
    <text evidence="2">The sequence shown here is derived from an EMBL/GenBank/DDBJ whole genome shotgun (WGS) entry which is preliminary data.</text>
</comment>
<accession>A0A5M9JIJ3</accession>
<dbReference type="EMBL" id="VICG01000009">
    <property type="protein sequence ID" value="KAA8568547.1"/>
    <property type="molecule type" value="Genomic_DNA"/>
</dbReference>
<evidence type="ECO:0000256" key="1">
    <source>
        <dbReference type="SAM" id="MobiDB-lite"/>
    </source>
</evidence>
<reference evidence="2 3" key="1">
    <citation type="submission" date="2019-06" db="EMBL/GenBank/DDBJ databases">
        <title>Genome Sequence of the Brown Rot Fungal Pathogen Monilinia fructicola.</title>
        <authorList>
            <person name="De Miccolis Angelini R.M."/>
            <person name="Landi L."/>
            <person name="Abate D."/>
            <person name="Pollastro S."/>
            <person name="Romanazzi G."/>
            <person name="Faretra F."/>
        </authorList>
    </citation>
    <scope>NUCLEOTIDE SEQUENCE [LARGE SCALE GENOMIC DNA]</scope>
    <source>
        <strain evidence="2 3">Mfrc123</strain>
    </source>
</reference>
<dbReference type="Proteomes" id="UP000322873">
    <property type="component" value="Unassembled WGS sequence"/>
</dbReference>
<evidence type="ECO:0000313" key="2">
    <source>
        <dbReference type="EMBL" id="KAA8568547.1"/>
    </source>
</evidence>
<dbReference type="AlphaFoldDB" id="A0A5M9JIJ3"/>
<organism evidence="2 3">
    <name type="scientific">Monilinia fructicola</name>
    <name type="common">Brown rot fungus</name>
    <name type="synonym">Ciboria fructicola</name>
    <dbReference type="NCBI Taxonomy" id="38448"/>
    <lineage>
        <taxon>Eukaryota</taxon>
        <taxon>Fungi</taxon>
        <taxon>Dikarya</taxon>
        <taxon>Ascomycota</taxon>
        <taxon>Pezizomycotina</taxon>
        <taxon>Leotiomycetes</taxon>
        <taxon>Helotiales</taxon>
        <taxon>Sclerotiniaceae</taxon>
        <taxon>Monilinia</taxon>
    </lineage>
</organism>
<evidence type="ECO:0000313" key="3">
    <source>
        <dbReference type="Proteomes" id="UP000322873"/>
    </source>
</evidence>
<sequence length="113" mass="13134">MIKVKNKGNKPAQTKATKKYPQQNIKKKTNNANSIHKILHLGTVFLLSLHPSIHPSIHPRTINHTHYIKPHHITPCHFIDPSQLVLYGYEYKYDYLNMEIPPLLNSLFITKTE</sequence>
<protein>
    <submittedName>
        <fullName evidence="2">Uncharacterized protein</fullName>
    </submittedName>
</protein>
<gene>
    <name evidence="2" type="ORF">EYC84_007567</name>
</gene>
<feature type="region of interest" description="Disordered" evidence="1">
    <location>
        <begin position="1"/>
        <end position="22"/>
    </location>
</feature>
<name>A0A5M9JIJ3_MONFR</name>
<feature type="compositionally biased region" description="Polar residues" evidence="1">
    <location>
        <begin position="11"/>
        <end position="22"/>
    </location>
</feature>
<keyword evidence="3" id="KW-1185">Reference proteome</keyword>